<reference evidence="2" key="1">
    <citation type="submission" date="2023-01" db="EMBL/GenBank/DDBJ databases">
        <title>Colletotrichum chrysophilum M932 genome sequence.</title>
        <authorList>
            <person name="Baroncelli R."/>
        </authorList>
    </citation>
    <scope>NUCLEOTIDE SEQUENCE</scope>
    <source>
        <strain evidence="2">M932</strain>
    </source>
</reference>
<comment type="caution">
    <text evidence="2">The sequence shown here is derived from an EMBL/GenBank/DDBJ whole genome shotgun (WGS) entry which is preliminary data.</text>
</comment>
<protein>
    <submittedName>
        <fullName evidence="2">Uncharacterized protein</fullName>
    </submittedName>
</protein>
<feature type="region of interest" description="Disordered" evidence="1">
    <location>
        <begin position="1"/>
        <end position="27"/>
    </location>
</feature>
<dbReference type="PANTHER" id="PTHR42085:SF2">
    <property type="entry name" value="F-BOX DOMAIN-CONTAINING PROTEIN"/>
    <property type="match status" value="1"/>
</dbReference>
<organism evidence="2 3">
    <name type="scientific">Colletotrichum chrysophilum</name>
    <dbReference type="NCBI Taxonomy" id="1836956"/>
    <lineage>
        <taxon>Eukaryota</taxon>
        <taxon>Fungi</taxon>
        <taxon>Dikarya</taxon>
        <taxon>Ascomycota</taxon>
        <taxon>Pezizomycotina</taxon>
        <taxon>Sordariomycetes</taxon>
        <taxon>Hypocreomycetidae</taxon>
        <taxon>Glomerellales</taxon>
        <taxon>Glomerellaceae</taxon>
        <taxon>Colletotrichum</taxon>
        <taxon>Colletotrichum gloeosporioides species complex</taxon>
    </lineage>
</organism>
<accession>A0AAD9AY85</accession>
<name>A0AAD9AY85_9PEZI</name>
<evidence type="ECO:0000256" key="1">
    <source>
        <dbReference type="SAM" id="MobiDB-lite"/>
    </source>
</evidence>
<dbReference type="Proteomes" id="UP001243330">
    <property type="component" value="Unassembled WGS sequence"/>
</dbReference>
<dbReference type="EMBL" id="JAQOWY010000047">
    <property type="protein sequence ID" value="KAK1853879.1"/>
    <property type="molecule type" value="Genomic_DNA"/>
</dbReference>
<dbReference type="PANTHER" id="PTHR42085">
    <property type="entry name" value="F-BOX DOMAIN-CONTAINING PROTEIN"/>
    <property type="match status" value="1"/>
</dbReference>
<proteinExistence type="predicted"/>
<feature type="compositionally biased region" description="Polar residues" evidence="1">
    <location>
        <begin position="1"/>
        <end position="10"/>
    </location>
</feature>
<feature type="region of interest" description="Disordered" evidence="1">
    <location>
        <begin position="338"/>
        <end position="370"/>
    </location>
</feature>
<evidence type="ECO:0000313" key="2">
    <source>
        <dbReference type="EMBL" id="KAK1853879.1"/>
    </source>
</evidence>
<evidence type="ECO:0000313" key="3">
    <source>
        <dbReference type="Proteomes" id="UP001243330"/>
    </source>
</evidence>
<dbReference type="InterPro" id="IPR038883">
    <property type="entry name" value="AN11006-like"/>
</dbReference>
<gene>
    <name evidence="2" type="ORF">CCHR01_03532</name>
</gene>
<dbReference type="AlphaFoldDB" id="A0AAD9AY85"/>
<keyword evidence="3" id="KW-1185">Reference proteome</keyword>
<sequence>MDTCSATKSSALERSDDHKRRRPSESDVGFAKRTRLEECVPQLSFLSLSPEIRNMIYRHLGLFKTHNIRIVGRGINVHYEPTFNFQLQRHRFRGALHPRCTTKFDTAIAATCRLIHQETRAVLYGRLFFLPRMEDAASWLLNIGPQNRALLRGIRLTTRVKDTHPACSYDYVATDCDQYRQVSKLVSCLLANSSGLECLGFQYLFNPSNPPILSHAREEWINKAYKIAEELYVDFQSFFAEGLARGRRPSQMCDIIHINWEIFQDREWMSLETEDNRLENSQTVDAMNAFGDHLNWLLELHSKGLGHPSPSSSSLSSIKVGMNICRYLEQSTAISCEAGQRSVPNRNPTRNLRRRGSRRTTSNTQSLKEG</sequence>